<keyword evidence="7" id="KW-1185">Reference proteome</keyword>
<dbReference type="SMART" id="SM00354">
    <property type="entry name" value="HTH_LACI"/>
    <property type="match status" value="1"/>
</dbReference>
<dbReference type="PROSITE" id="PS50932">
    <property type="entry name" value="HTH_LACI_2"/>
    <property type="match status" value="1"/>
</dbReference>
<dbReference type="InterPro" id="IPR028082">
    <property type="entry name" value="Peripla_BP_I"/>
</dbReference>
<dbReference type="PANTHER" id="PTHR30146">
    <property type="entry name" value="LACI-RELATED TRANSCRIPTIONAL REPRESSOR"/>
    <property type="match status" value="1"/>
</dbReference>
<name>F5YK35_TREPZ</name>
<dbReference type="STRING" id="545694.TREPR_0651"/>
<organism evidence="6 7">
    <name type="scientific">Treponema primitia (strain ATCC BAA-887 / DSM 12427 / ZAS-2)</name>
    <dbReference type="NCBI Taxonomy" id="545694"/>
    <lineage>
        <taxon>Bacteria</taxon>
        <taxon>Pseudomonadati</taxon>
        <taxon>Spirochaetota</taxon>
        <taxon>Spirochaetia</taxon>
        <taxon>Spirochaetales</taxon>
        <taxon>Treponemataceae</taxon>
        <taxon>Treponema</taxon>
    </lineage>
</organism>
<evidence type="ECO:0000313" key="7">
    <source>
        <dbReference type="Proteomes" id="UP000009223"/>
    </source>
</evidence>
<dbReference type="Pfam" id="PF00532">
    <property type="entry name" value="Peripla_BP_1"/>
    <property type="match status" value="1"/>
</dbReference>
<dbReference type="KEGG" id="tpi:TREPR_0651"/>
<dbReference type="OrthoDB" id="305766at2"/>
<dbReference type="GO" id="GO:0003700">
    <property type="term" value="F:DNA-binding transcription factor activity"/>
    <property type="evidence" value="ECO:0007669"/>
    <property type="project" value="TreeGrafter"/>
</dbReference>
<dbReference type="EMBL" id="CP001843">
    <property type="protein sequence ID" value="AEF85601.1"/>
    <property type="molecule type" value="Genomic_DNA"/>
</dbReference>
<dbReference type="SUPFAM" id="SSF47413">
    <property type="entry name" value="lambda repressor-like DNA-binding domains"/>
    <property type="match status" value="1"/>
</dbReference>
<dbReference type="Gene3D" id="3.40.50.2300">
    <property type="match status" value="2"/>
</dbReference>
<keyword evidence="2" id="KW-0238">DNA-binding</keyword>
<dbReference type="AlphaFoldDB" id="F5YK35"/>
<evidence type="ECO:0000256" key="4">
    <source>
        <dbReference type="SAM" id="MobiDB-lite"/>
    </source>
</evidence>
<dbReference type="InterPro" id="IPR000843">
    <property type="entry name" value="HTH_LacI"/>
</dbReference>
<protein>
    <submittedName>
        <fullName evidence="6">Transcriptional Regulator, LacI family</fullName>
    </submittedName>
</protein>
<dbReference type="CDD" id="cd06267">
    <property type="entry name" value="PBP1_LacI_sugar_binding-like"/>
    <property type="match status" value="1"/>
</dbReference>
<dbReference type="PROSITE" id="PS00356">
    <property type="entry name" value="HTH_LACI_1"/>
    <property type="match status" value="1"/>
</dbReference>
<dbReference type="SUPFAM" id="SSF53822">
    <property type="entry name" value="Periplasmic binding protein-like I"/>
    <property type="match status" value="1"/>
</dbReference>
<dbReference type="CDD" id="cd01392">
    <property type="entry name" value="HTH_LacI"/>
    <property type="match status" value="1"/>
</dbReference>
<sequence length="364" mass="40048">MNSMGIMDEQKDDSGTGSVQNGKFRKPTMKDVAEAAGVSITTVSHVLNETRFVSQEVTTKVKNAVESLNFRANPIARNLRSGESRIIGFVVSNLEHYFYVNIAKGIEKTINSLGYQLVLIDSAENKDAEIKNIESLYLRGTDGIIIAPTTTDCGYLKNIVPPDFPLVFVDRQPVAYQADCVLLNNSGAAYEATRYLLNKGHTKIGFVSFHFGETDIDPTIMERIEGYKRAYRDAELTIEEKLIRAVHGGSSTPAELRYAEPYTIMKEFLGSSVQAVLCGNSLAAIGVFSCLKEASVKIPGDIALISFDDDLWLSMATPCISAVAQPAESIGSTAARQLLKRLQTKTMNYETIRLNAEIIYRESC</sequence>
<dbReference type="InterPro" id="IPR001761">
    <property type="entry name" value="Peripla_BP/Lac1_sug-bd_dom"/>
</dbReference>
<dbReference type="InterPro" id="IPR010982">
    <property type="entry name" value="Lambda_DNA-bd_dom_sf"/>
</dbReference>
<feature type="region of interest" description="Disordered" evidence="4">
    <location>
        <begin position="1"/>
        <end position="26"/>
    </location>
</feature>
<dbReference type="Gene3D" id="1.10.260.40">
    <property type="entry name" value="lambda repressor-like DNA-binding domains"/>
    <property type="match status" value="1"/>
</dbReference>
<dbReference type="PANTHER" id="PTHR30146:SF109">
    <property type="entry name" value="HTH-TYPE TRANSCRIPTIONAL REGULATOR GALS"/>
    <property type="match status" value="1"/>
</dbReference>
<reference evidence="7" key="1">
    <citation type="submission" date="2009-12" db="EMBL/GenBank/DDBJ databases">
        <title>Complete sequence of Treponema primitia strain ZAS-2.</title>
        <authorList>
            <person name="Tetu S.G."/>
            <person name="Matson E."/>
            <person name="Ren Q."/>
            <person name="Seshadri R."/>
            <person name="Elbourne L."/>
            <person name="Hassan K.A."/>
            <person name="Durkin A."/>
            <person name="Radune D."/>
            <person name="Mohamoud Y."/>
            <person name="Shay R."/>
            <person name="Jin S."/>
            <person name="Zhang X."/>
            <person name="Lucey K."/>
            <person name="Ballor N.R."/>
            <person name="Ottesen E."/>
            <person name="Rosenthal R."/>
            <person name="Allen A."/>
            <person name="Leadbetter J.R."/>
            <person name="Paulsen I.T."/>
        </authorList>
    </citation>
    <scope>NUCLEOTIDE SEQUENCE [LARGE SCALE GENOMIC DNA]</scope>
    <source>
        <strain evidence="7">ATCC BAA-887 / DSM 12427 / ZAS-2</strain>
    </source>
</reference>
<accession>F5YK35</accession>
<dbReference type="HOGENOM" id="CLU_037628_6_1_12"/>
<evidence type="ECO:0000256" key="1">
    <source>
        <dbReference type="ARBA" id="ARBA00023015"/>
    </source>
</evidence>
<dbReference type="eggNOG" id="COG1609">
    <property type="taxonomic scope" value="Bacteria"/>
</dbReference>
<evidence type="ECO:0000313" key="6">
    <source>
        <dbReference type="EMBL" id="AEF85601.1"/>
    </source>
</evidence>
<dbReference type="PRINTS" id="PR00036">
    <property type="entry name" value="HTHLACI"/>
</dbReference>
<evidence type="ECO:0000256" key="2">
    <source>
        <dbReference type="ARBA" id="ARBA00023125"/>
    </source>
</evidence>
<proteinExistence type="predicted"/>
<feature type="domain" description="HTH lacI-type" evidence="5">
    <location>
        <begin position="27"/>
        <end position="81"/>
    </location>
</feature>
<dbReference type="Pfam" id="PF00356">
    <property type="entry name" value="LacI"/>
    <property type="match status" value="1"/>
</dbReference>
<dbReference type="GO" id="GO:0000976">
    <property type="term" value="F:transcription cis-regulatory region binding"/>
    <property type="evidence" value="ECO:0007669"/>
    <property type="project" value="TreeGrafter"/>
</dbReference>
<gene>
    <name evidence="6" type="ordered locus">TREPR_0651</name>
</gene>
<reference evidence="6 7" key="2">
    <citation type="journal article" date="2011" name="ISME J.">
        <title>RNA-seq reveals cooperative metabolic interactions between two termite-gut spirochete species in co-culture.</title>
        <authorList>
            <person name="Rosenthal A.Z."/>
            <person name="Matson E.G."/>
            <person name="Eldar A."/>
            <person name="Leadbetter J.R."/>
        </authorList>
    </citation>
    <scope>NUCLEOTIDE SEQUENCE [LARGE SCALE GENOMIC DNA]</scope>
    <source>
        <strain evidence="7">ATCC BAA-887 / DSM 12427 / ZAS-2</strain>
    </source>
</reference>
<evidence type="ECO:0000256" key="3">
    <source>
        <dbReference type="ARBA" id="ARBA00023163"/>
    </source>
</evidence>
<keyword evidence="1" id="KW-0805">Transcription regulation</keyword>
<evidence type="ECO:0000259" key="5">
    <source>
        <dbReference type="PROSITE" id="PS50932"/>
    </source>
</evidence>
<keyword evidence="3" id="KW-0804">Transcription</keyword>
<dbReference type="Proteomes" id="UP000009223">
    <property type="component" value="Chromosome"/>
</dbReference>